<feature type="non-terminal residue" evidence="1">
    <location>
        <position position="76"/>
    </location>
</feature>
<reference evidence="1 2" key="1">
    <citation type="submission" date="2015-01" db="EMBL/GenBank/DDBJ databases">
        <title>Evolution of Trichinella species and genotypes.</title>
        <authorList>
            <person name="Korhonen P.K."/>
            <person name="Edoardo P."/>
            <person name="Giuseppe L.R."/>
            <person name="Gasser R.B."/>
        </authorList>
    </citation>
    <scope>NUCLEOTIDE SEQUENCE [LARGE SCALE GENOMIC DNA]</scope>
    <source>
        <strain evidence="1">ISS37</strain>
    </source>
</reference>
<evidence type="ECO:0000313" key="2">
    <source>
        <dbReference type="Proteomes" id="UP000054630"/>
    </source>
</evidence>
<accession>A0A0V0SI02</accession>
<proteinExistence type="predicted"/>
<name>A0A0V0SI02_9BILA</name>
<dbReference type="AlphaFoldDB" id="A0A0V0SI02"/>
<gene>
    <name evidence="1" type="ORF">T07_9959</name>
</gene>
<dbReference type="EMBL" id="JYDL01000008">
    <property type="protein sequence ID" value="KRX26332.1"/>
    <property type="molecule type" value="Genomic_DNA"/>
</dbReference>
<protein>
    <submittedName>
        <fullName evidence="1">Uncharacterized protein</fullName>
    </submittedName>
</protein>
<sequence length="76" mass="8849">MSNISTTKASYSSVKLLGEKKMDFRHSSNRLSQRRAKLYCSEISKKLFPGYHDRKRTEQTCSNVYIHSDFSIDIDL</sequence>
<comment type="caution">
    <text evidence="1">The sequence shown here is derived from an EMBL/GenBank/DDBJ whole genome shotgun (WGS) entry which is preliminary data.</text>
</comment>
<keyword evidence="2" id="KW-1185">Reference proteome</keyword>
<organism evidence="1 2">
    <name type="scientific">Trichinella nelsoni</name>
    <dbReference type="NCBI Taxonomy" id="6336"/>
    <lineage>
        <taxon>Eukaryota</taxon>
        <taxon>Metazoa</taxon>
        <taxon>Ecdysozoa</taxon>
        <taxon>Nematoda</taxon>
        <taxon>Enoplea</taxon>
        <taxon>Dorylaimia</taxon>
        <taxon>Trichinellida</taxon>
        <taxon>Trichinellidae</taxon>
        <taxon>Trichinella</taxon>
    </lineage>
</organism>
<dbReference type="Proteomes" id="UP000054630">
    <property type="component" value="Unassembled WGS sequence"/>
</dbReference>
<evidence type="ECO:0000313" key="1">
    <source>
        <dbReference type="EMBL" id="KRX26332.1"/>
    </source>
</evidence>
<dbReference type="OrthoDB" id="5926980at2759"/>